<evidence type="ECO:0000313" key="1">
    <source>
        <dbReference type="EMBL" id="GAG88046.1"/>
    </source>
</evidence>
<accession>X1CV49</accession>
<gene>
    <name evidence="1" type="ORF">S01H4_32422</name>
</gene>
<organism evidence="1">
    <name type="scientific">marine sediment metagenome</name>
    <dbReference type="NCBI Taxonomy" id="412755"/>
    <lineage>
        <taxon>unclassified sequences</taxon>
        <taxon>metagenomes</taxon>
        <taxon>ecological metagenomes</taxon>
    </lineage>
</organism>
<comment type="caution">
    <text evidence="1">The sequence shown here is derived from an EMBL/GenBank/DDBJ whole genome shotgun (WGS) entry which is preliminary data.</text>
</comment>
<name>X1CV49_9ZZZZ</name>
<feature type="non-terminal residue" evidence="1">
    <location>
        <position position="1"/>
    </location>
</feature>
<proteinExistence type="predicted"/>
<sequence length="150" mass="17413">LTNLFVNPEPVDFELKKRSIFLDSFLIHRTQRGHLVRSKSELIIADKLHAAGIDYDYEPQINLNGTERYPDFVITDDDSGETYYWEHLGMMSDPKYRKRWEKKLSQYRAEEILPLEEGGGENGILVTTEEYQGKGFDSQKIDELVQIVLG</sequence>
<dbReference type="AlphaFoldDB" id="X1CV49"/>
<protein>
    <submittedName>
        <fullName evidence="1">Uncharacterized protein</fullName>
    </submittedName>
</protein>
<dbReference type="Gene3D" id="3.40.91.30">
    <property type="match status" value="1"/>
</dbReference>
<dbReference type="EMBL" id="BART01016947">
    <property type="protein sequence ID" value="GAG88046.1"/>
    <property type="molecule type" value="Genomic_DNA"/>
</dbReference>
<reference evidence="1" key="1">
    <citation type="journal article" date="2014" name="Front. Microbiol.">
        <title>High frequency of phylogenetically diverse reductive dehalogenase-homologous genes in deep subseafloor sedimentary metagenomes.</title>
        <authorList>
            <person name="Kawai M."/>
            <person name="Futagami T."/>
            <person name="Toyoda A."/>
            <person name="Takaki Y."/>
            <person name="Nishi S."/>
            <person name="Hori S."/>
            <person name="Arai W."/>
            <person name="Tsubouchi T."/>
            <person name="Morono Y."/>
            <person name="Uchiyama I."/>
            <person name="Ito T."/>
            <person name="Fujiyama A."/>
            <person name="Inagaki F."/>
            <person name="Takami H."/>
        </authorList>
    </citation>
    <scope>NUCLEOTIDE SEQUENCE</scope>
    <source>
        <strain evidence="1">Expedition CK06-06</strain>
    </source>
</reference>